<protein>
    <recommendedName>
        <fullName evidence="4">DUF4367 domain-containing protein</fullName>
    </recommendedName>
</protein>
<dbReference type="EMBL" id="JAEKNN010000050">
    <property type="protein sequence ID" value="MBJ7609669.1"/>
    <property type="molecule type" value="Genomic_DNA"/>
</dbReference>
<keyword evidence="1" id="KW-0812">Transmembrane</keyword>
<comment type="caution">
    <text evidence="2">The sequence shown here is derived from an EMBL/GenBank/DDBJ whole genome shotgun (WGS) entry which is preliminary data.</text>
</comment>
<gene>
    <name evidence="2" type="ORF">JF887_09635</name>
</gene>
<organism evidence="2 3">
    <name type="scientific">Candidatus Amunia macphersoniae</name>
    <dbReference type="NCBI Taxonomy" id="3127014"/>
    <lineage>
        <taxon>Bacteria</taxon>
        <taxon>Bacillati</taxon>
        <taxon>Candidatus Dormiibacterota</taxon>
        <taxon>Candidatus Dormibacteria</taxon>
        <taxon>Candidatus Aeolococcales</taxon>
        <taxon>Candidatus Aeolococcaceae</taxon>
        <taxon>Candidatus Amunia</taxon>
    </lineage>
</organism>
<proteinExistence type="predicted"/>
<evidence type="ECO:0000313" key="2">
    <source>
        <dbReference type="EMBL" id="MBJ7609669.1"/>
    </source>
</evidence>
<dbReference type="Proteomes" id="UP000614410">
    <property type="component" value="Unassembled WGS sequence"/>
</dbReference>
<sequence>MRHLSEGLLRRLHDDRFAASNDQRSHLAGCTKCETRLQQVAADAGRASALFVPGAAAAPAVEPALGRLRSQVAAGAAGARQVLATPRPVRRRRWAVAMVAVPLVSIGLVASASAAGWLSVFSPTTVAPVTLTASSLTGLPDLSGYGHMHVTNPDLRQVAGPQQAGAATGLTVLRPASLPADIPSQVHWEVVGAGSATFTLDAAAADAAAAKAGKAAPAIPSGLDGTSITVNAGPAEVAVYGAAVDLSKQSTLPTLVIAQSVRPTASTNGATLQQLEDFLLAQPGVSPQLAAEIRAIGQIGSTLPIPVINGVNTSRTITIDGVQGVVTGDSTGLDSAVIWEKNGVVYMVGGLLPQSEALSIAQSLR</sequence>
<evidence type="ECO:0000256" key="1">
    <source>
        <dbReference type="SAM" id="Phobius"/>
    </source>
</evidence>
<keyword evidence="1" id="KW-1133">Transmembrane helix</keyword>
<evidence type="ECO:0008006" key="4">
    <source>
        <dbReference type="Google" id="ProtNLM"/>
    </source>
</evidence>
<feature type="transmembrane region" description="Helical" evidence="1">
    <location>
        <begin position="94"/>
        <end position="118"/>
    </location>
</feature>
<name>A0A934NJM0_9BACT</name>
<reference evidence="2 3" key="1">
    <citation type="submission" date="2020-10" db="EMBL/GenBank/DDBJ databases">
        <title>Ca. Dormibacterota MAGs.</title>
        <authorList>
            <person name="Montgomery K."/>
        </authorList>
    </citation>
    <scope>NUCLEOTIDE SEQUENCE [LARGE SCALE GENOMIC DNA]</scope>
    <source>
        <strain evidence="2">Mitchell_Peninsula_5</strain>
    </source>
</reference>
<dbReference type="AlphaFoldDB" id="A0A934NJM0"/>
<evidence type="ECO:0000313" key="3">
    <source>
        <dbReference type="Proteomes" id="UP000614410"/>
    </source>
</evidence>
<accession>A0A934NJM0</accession>
<keyword evidence="1" id="KW-0472">Membrane</keyword>